<evidence type="ECO:0000313" key="2">
    <source>
        <dbReference type="EMBL" id="KAK4537160.1"/>
    </source>
</evidence>
<dbReference type="AlphaFoldDB" id="A0AAV9IYI6"/>
<keyword evidence="3" id="KW-1185">Reference proteome</keyword>
<evidence type="ECO:0008006" key="4">
    <source>
        <dbReference type="Google" id="ProtNLM"/>
    </source>
</evidence>
<accession>A0AAV9IYI6</accession>
<evidence type="ECO:0000313" key="3">
    <source>
        <dbReference type="Proteomes" id="UP001301350"/>
    </source>
</evidence>
<feature type="region of interest" description="Disordered" evidence="1">
    <location>
        <begin position="315"/>
        <end position="358"/>
    </location>
</feature>
<protein>
    <recommendedName>
        <fullName evidence="4">DNA polymerase delta subunit 3</fullName>
    </recommendedName>
</protein>
<dbReference type="Proteomes" id="UP001301350">
    <property type="component" value="Unassembled WGS sequence"/>
</dbReference>
<feature type="region of interest" description="Disordered" evidence="1">
    <location>
        <begin position="163"/>
        <end position="235"/>
    </location>
</feature>
<reference evidence="2 3" key="1">
    <citation type="submission" date="2022-07" db="EMBL/GenBank/DDBJ databases">
        <title>Genome-wide signatures of adaptation to extreme environments.</title>
        <authorList>
            <person name="Cho C.H."/>
            <person name="Yoon H.S."/>
        </authorList>
    </citation>
    <scope>NUCLEOTIDE SEQUENCE [LARGE SCALE GENOMIC DNA]</scope>
    <source>
        <strain evidence="2 3">DBV 063 E5</strain>
    </source>
</reference>
<proteinExistence type="predicted"/>
<feature type="compositionally biased region" description="Basic and acidic residues" evidence="1">
    <location>
        <begin position="315"/>
        <end position="330"/>
    </location>
</feature>
<feature type="compositionally biased region" description="Low complexity" evidence="1">
    <location>
        <begin position="225"/>
        <end position="235"/>
    </location>
</feature>
<organism evidence="2 3">
    <name type="scientific">Cyanidium caldarium</name>
    <name type="common">Red alga</name>
    <dbReference type="NCBI Taxonomy" id="2771"/>
    <lineage>
        <taxon>Eukaryota</taxon>
        <taxon>Rhodophyta</taxon>
        <taxon>Bangiophyceae</taxon>
        <taxon>Cyanidiales</taxon>
        <taxon>Cyanidiaceae</taxon>
        <taxon>Cyanidium</taxon>
    </lineage>
</organism>
<comment type="caution">
    <text evidence="2">The sequence shown here is derived from an EMBL/GenBank/DDBJ whole genome shotgun (WGS) entry which is preliminary data.</text>
</comment>
<dbReference type="EMBL" id="JANCYW010000011">
    <property type="protein sequence ID" value="KAK4537160.1"/>
    <property type="molecule type" value="Genomic_DNA"/>
</dbReference>
<evidence type="ECO:0000256" key="1">
    <source>
        <dbReference type="SAM" id="MobiDB-lite"/>
    </source>
</evidence>
<name>A0AAV9IYI6_CYACA</name>
<gene>
    <name evidence="2" type="ORF">CDCA_CDCA11G3185</name>
</gene>
<sequence length="358" mass="37699">MDTDEACLSRLEGLLYGEETAAGGITLRHAKALLQVDWETARRVWKRRAGSASADRVLRVRLRTDAEDGAVRLKWIKVAADADGADTVVYGIVRDDSALPQGDGSVLVGAAATVVTEPALTLAEVDAVAVQGAAQERALRRKAFMMGADGGEIVGGARSSIAEAGSGGDAGRSTADRDGAASKTQTVPAGKRTAGKRVSLSPAGVAEEQPPAIPPTSWTEGGRTTGAEAETAVKAAATDVRRRTRRIIQEELNEDGEMVCRAVEVPVDEGNRSGDAMANRPFANTLASTDRHAGNTADGAMAMDVELNQFIRSVASDEQRHDRQITRPDAAETADGALPKKPKMDKQRGIRSFFGARA</sequence>